<dbReference type="PANTHER" id="PTHR43095:SF3">
    <property type="entry name" value="L-XYLULOSE_3-KETO-L-GULONATE KINASE"/>
    <property type="match status" value="1"/>
</dbReference>
<dbReference type="CDD" id="cd07802">
    <property type="entry name" value="ASKHA_NBD_FGGY_EcLyxK-like"/>
    <property type="match status" value="1"/>
</dbReference>
<dbReference type="InterPro" id="IPR018485">
    <property type="entry name" value="FGGY_C"/>
</dbReference>
<dbReference type="EC" id="2.7.1.-" evidence="6"/>
<dbReference type="InterPro" id="IPR000577">
    <property type="entry name" value="Carb_kinase_FGGY"/>
</dbReference>
<feature type="domain" description="Carbohydrate kinase FGGY N-terminal" evidence="4">
    <location>
        <begin position="1"/>
        <end position="246"/>
    </location>
</feature>
<organism evidence="6 7">
    <name type="scientific">Microbacterium koreense</name>
    <dbReference type="NCBI Taxonomy" id="323761"/>
    <lineage>
        <taxon>Bacteria</taxon>
        <taxon>Bacillati</taxon>
        <taxon>Actinomycetota</taxon>
        <taxon>Actinomycetes</taxon>
        <taxon>Micrococcales</taxon>
        <taxon>Microbacteriaceae</taxon>
        <taxon>Microbacterium</taxon>
    </lineage>
</organism>
<evidence type="ECO:0000256" key="2">
    <source>
        <dbReference type="ARBA" id="ARBA00022679"/>
    </source>
</evidence>
<dbReference type="InterPro" id="IPR050406">
    <property type="entry name" value="FGGY_Carb_Kinase"/>
</dbReference>
<accession>A0ABW2ZND2</accession>
<comment type="similarity">
    <text evidence="1">Belongs to the FGGY kinase family.</text>
</comment>
<keyword evidence="3 6" id="KW-0418">Kinase</keyword>
<comment type="caution">
    <text evidence="6">The sequence shown here is derived from an EMBL/GenBank/DDBJ whole genome shotgun (WGS) entry which is preliminary data.</text>
</comment>
<dbReference type="Pfam" id="PF02782">
    <property type="entry name" value="FGGY_C"/>
    <property type="match status" value="1"/>
</dbReference>
<evidence type="ECO:0000259" key="5">
    <source>
        <dbReference type="Pfam" id="PF02782"/>
    </source>
</evidence>
<dbReference type="Proteomes" id="UP001597042">
    <property type="component" value="Unassembled WGS sequence"/>
</dbReference>
<gene>
    <name evidence="6" type="ORF">ACFQZV_02365</name>
</gene>
<proteinExistence type="inferred from homology"/>
<dbReference type="Pfam" id="PF00370">
    <property type="entry name" value="FGGY_N"/>
    <property type="match status" value="1"/>
</dbReference>
<reference evidence="7" key="1">
    <citation type="journal article" date="2019" name="Int. J. Syst. Evol. Microbiol.">
        <title>The Global Catalogue of Microorganisms (GCM) 10K type strain sequencing project: providing services to taxonomists for standard genome sequencing and annotation.</title>
        <authorList>
            <consortium name="The Broad Institute Genomics Platform"/>
            <consortium name="The Broad Institute Genome Sequencing Center for Infectious Disease"/>
            <person name="Wu L."/>
            <person name="Ma J."/>
        </authorList>
    </citation>
    <scope>NUCLEOTIDE SEQUENCE [LARGE SCALE GENOMIC DNA]</scope>
    <source>
        <strain evidence="7">CCUG 50754</strain>
    </source>
</reference>
<dbReference type="EMBL" id="JBHTIM010000001">
    <property type="protein sequence ID" value="MFD0780142.1"/>
    <property type="molecule type" value="Genomic_DNA"/>
</dbReference>
<keyword evidence="2 6" id="KW-0808">Transferase</keyword>
<name>A0ABW2ZND2_9MICO</name>
<dbReference type="GO" id="GO:0016301">
    <property type="term" value="F:kinase activity"/>
    <property type="evidence" value="ECO:0007669"/>
    <property type="project" value="UniProtKB-KW"/>
</dbReference>
<dbReference type="PANTHER" id="PTHR43095">
    <property type="entry name" value="SUGAR KINASE"/>
    <property type="match status" value="1"/>
</dbReference>
<dbReference type="InterPro" id="IPR043129">
    <property type="entry name" value="ATPase_NBD"/>
</dbReference>
<evidence type="ECO:0000313" key="6">
    <source>
        <dbReference type="EMBL" id="MFD0780142.1"/>
    </source>
</evidence>
<dbReference type="SUPFAM" id="SSF53067">
    <property type="entry name" value="Actin-like ATPase domain"/>
    <property type="match status" value="2"/>
</dbReference>
<dbReference type="RefSeq" id="WP_378752913.1">
    <property type="nucleotide sequence ID" value="NZ_JBHSSV010000012.1"/>
</dbReference>
<feature type="domain" description="Carbohydrate kinase FGGY C-terminal" evidence="5">
    <location>
        <begin position="257"/>
        <end position="437"/>
    </location>
</feature>
<evidence type="ECO:0000256" key="3">
    <source>
        <dbReference type="ARBA" id="ARBA00022777"/>
    </source>
</evidence>
<evidence type="ECO:0000256" key="1">
    <source>
        <dbReference type="ARBA" id="ARBA00009156"/>
    </source>
</evidence>
<keyword evidence="7" id="KW-1185">Reference proteome</keyword>
<dbReference type="Gene3D" id="3.30.420.40">
    <property type="match status" value="2"/>
</dbReference>
<dbReference type="PIRSF" id="PIRSF000538">
    <property type="entry name" value="GlpK"/>
    <property type="match status" value="1"/>
</dbReference>
<evidence type="ECO:0000259" key="4">
    <source>
        <dbReference type="Pfam" id="PF00370"/>
    </source>
</evidence>
<evidence type="ECO:0000313" key="7">
    <source>
        <dbReference type="Proteomes" id="UP001597042"/>
    </source>
</evidence>
<protein>
    <submittedName>
        <fullName evidence="6">FGGY-family carbohydrate kinase</fullName>
        <ecNumber evidence="6">2.7.1.-</ecNumber>
    </submittedName>
</protein>
<dbReference type="InterPro" id="IPR018484">
    <property type="entry name" value="FGGY_N"/>
</dbReference>
<sequence>MLLGIDSGQTALKVVVFDDDGLELVTTRRPTQTIQPEPHHVERDAAGVVEQLLDAIAEAVAFLPGGGDSITGIGIAAHGDGMYFVGRDGTPTRNAILALDTRAEGILDRWKSDGTLARTRQLTGQEPFAASLAPLLAWLAINETAMLDDTQWLLYCKDWLRYALTGEIATDFVEANSSVGTLDGTGYSSAALGEYCLGEFERLLPAPKPASAIAGGILPAVAKRTGLKTGTPVAVGTHDVVAAALGAGATKVGDYSILAGTYSVNQYIAPERVVNPHWQARPWIDGRSWVNMAASPASATNFEWFLRNLMIDTPDAIAAANDEVAALPPDADLPIYHPFLYGSPFGAAASASFLGLRGWHARAHLVRAVWEGVVHNHRTHMDWLLESATPRQVVSLAGGAARSALWAQMFADGLNTRIQVAHSTEPGALGAAMLAGIGTGRFADAVDASSAWSRVERNYTPGRGAAARWDDSHARYAATLELARPIWDLLEGEKP</sequence>